<gene>
    <name evidence="1" type="ORF">H1Rhizo26FD4103_000001</name>
</gene>
<organism evidence="1">
    <name type="scientific">Riboviria sp</name>
    <dbReference type="NCBI Taxonomy" id="2585031"/>
    <lineage>
        <taxon>Viruses</taxon>
        <taxon>Riboviria</taxon>
    </lineage>
</organism>
<evidence type="ECO:0000313" key="1">
    <source>
        <dbReference type="EMBL" id="QDH88412.1"/>
    </source>
</evidence>
<proteinExistence type="predicted"/>
<dbReference type="EMBL" id="MN034066">
    <property type="protein sequence ID" value="QDH88412.1"/>
    <property type="molecule type" value="Genomic_DNA"/>
</dbReference>
<name>A0A514D472_9VIRU</name>
<sequence>MKSGVLEYEAPVNPRFEDMVRQEFGTMHLVHQVIIELSPGEYRESYLFKNFFDSWQGRCRALFITSFKLDFVFLDVGSHISVGFPNYLELKPRPNFGDVASSPNFIPITSGVGLMSALGLTPEIPSTMSKMIFPSPIANKDMAMMLFARVLSIGATIKLYINFEVIGLVLTTQIIQPKAHCMITKSTDFGNVARESIEWEEVADEEIKFSELVVKLFEYAMRDGVGEPVKGCTHFWPLRTQDYIIFAPMAGVVKYLNPSKKIWVSTDIKCALTKCAVQVPSDLVLGRADLKSRVVQDWMIPLVAIPEDIAEVLSVE</sequence>
<protein>
    <submittedName>
        <fullName evidence="1">Uncharacterized protein</fullName>
    </submittedName>
</protein>
<reference evidence="1" key="1">
    <citation type="submission" date="2019-05" db="EMBL/GenBank/DDBJ databases">
        <title>Metatranscriptomic reconstruction reveals RNA viruses with the potential to shape carbon cycling in soil.</title>
        <authorList>
            <person name="Starr E.P."/>
            <person name="Nuccio E."/>
            <person name="Pett-Ridge J."/>
            <person name="Banfield J.F."/>
            <person name="Firestone M.K."/>
        </authorList>
    </citation>
    <scope>NUCLEOTIDE SEQUENCE</scope>
    <source>
        <strain evidence="1">H1_Rhizo_26_FD_scaffold_4103</strain>
    </source>
</reference>
<accession>A0A514D472</accession>